<evidence type="ECO:0008006" key="4">
    <source>
        <dbReference type="Google" id="ProtNLM"/>
    </source>
</evidence>
<evidence type="ECO:0000313" key="3">
    <source>
        <dbReference type="Proteomes" id="UP001371305"/>
    </source>
</evidence>
<evidence type="ECO:0000313" key="2">
    <source>
        <dbReference type="EMBL" id="MEK7948949.1"/>
    </source>
</evidence>
<dbReference type="RefSeq" id="WP_341402295.1">
    <property type="nucleotide sequence ID" value="NZ_JBBUKT010000001.1"/>
</dbReference>
<keyword evidence="3" id="KW-1185">Reference proteome</keyword>
<feature type="region of interest" description="Disordered" evidence="1">
    <location>
        <begin position="135"/>
        <end position="163"/>
    </location>
</feature>
<gene>
    <name evidence="2" type="ORF">WKV53_00495</name>
</gene>
<dbReference type="Gene3D" id="2.60.120.260">
    <property type="entry name" value="Galactose-binding domain-like"/>
    <property type="match status" value="1"/>
</dbReference>
<sequence>MKKLPILLTAGVLLVTGALALRVVELEGRLKAAERRAVSAATRQPGSGGPVVRSPIAASPRAKAPEPRMAEDLANARAEVADLRQQIQASQQQRLSPGGAVDGISGALGIRSVDTALVPSGNVAVEHWTGGEKRRWGHEQAAGAPDTGQPGDIPSAWASKAPDGGEEWLQLDYDRFVDLQQINVVESHNPGAISKVVAMLSNGREATIWEGSMEPSASDELVSSAFPVGESIRARSVKVYMDTARVPGWNEIDAVEVVGRDGSKQWATSSRASSSYADP</sequence>
<dbReference type="EMBL" id="JBBUKT010000001">
    <property type="protein sequence ID" value="MEK7948949.1"/>
    <property type="molecule type" value="Genomic_DNA"/>
</dbReference>
<dbReference type="Proteomes" id="UP001371305">
    <property type="component" value="Unassembled WGS sequence"/>
</dbReference>
<feature type="region of interest" description="Disordered" evidence="1">
    <location>
        <begin position="39"/>
        <end position="67"/>
    </location>
</feature>
<organism evidence="2 3">
    <name type="scientific">Luteolibacter soli</name>
    <dbReference type="NCBI Taxonomy" id="3135280"/>
    <lineage>
        <taxon>Bacteria</taxon>
        <taxon>Pseudomonadati</taxon>
        <taxon>Verrucomicrobiota</taxon>
        <taxon>Verrucomicrobiia</taxon>
        <taxon>Verrucomicrobiales</taxon>
        <taxon>Verrucomicrobiaceae</taxon>
        <taxon>Luteolibacter</taxon>
    </lineage>
</organism>
<protein>
    <recommendedName>
        <fullName evidence="4">F5/8 type C domain-containing protein</fullName>
    </recommendedName>
</protein>
<evidence type="ECO:0000256" key="1">
    <source>
        <dbReference type="SAM" id="MobiDB-lite"/>
    </source>
</evidence>
<name>A0ABU9APL4_9BACT</name>
<accession>A0ABU9APL4</accession>
<proteinExistence type="predicted"/>
<comment type="caution">
    <text evidence="2">The sequence shown here is derived from an EMBL/GenBank/DDBJ whole genome shotgun (WGS) entry which is preliminary data.</text>
</comment>
<reference evidence="2 3" key="1">
    <citation type="submission" date="2024-04" db="EMBL/GenBank/DDBJ databases">
        <title>Luteolibacter sp. isolated from soil.</title>
        <authorList>
            <person name="An J."/>
        </authorList>
    </citation>
    <scope>NUCLEOTIDE SEQUENCE [LARGE SCALE GENOMIC DNA]</scope>
    <source>
        <strain evidence="2 3">Y139</strain>
    </source>
</reference>